<dbReference type="AlphaFoldDB" id="A0A5P2G1G6"/>
<evidence type="ECO:0000256" key="4">
    <source>
        <dbReference type="ARBA" id="ARBA00023163"/>
    </source>
</evidence>
<dbReference type="PANTHER" id="PTHR30419">
    <property type="entry name" value="HTH-TYPE TRANSCRIPTIONAL REGULATOR YBHD"/>
    <property type="match status" value="1"/>
</dbReference>
<dbReference type="InterPro" id="IPR005119">
    <property type="entry name" value="LysR_subst-bd"/>
</dbReference>
<keyword evidence="4" id="KW-0804">Transcription</keyword>
<evidence type="ECO:0000313" key="7">
    <source>
        <dbReference type="Proteomes" id="UP000292424"/>
    </source>
</evidence>
<protein>
    <submittedName>
        <fullName evidence="6">LysR family transcriptional regulator</fullName>
    </submittedName>
</protein>
<dbReference type="GO" id="GO:0003700">
    <property type="term" value="F:DNA-binding transcription factor activity"/>
    <property type="evidence" value="ECO:0007669"/>
    <property type="project" value="InterPro"/>
</dbReference>
<dbReference type="InterPro" id="IPR036390">
    <property type="entry name" value="WH_DNA-bd_sf"/>
</dbReference>
<comment type="similarity">
    <text evidence="1">Belongs to the LysR transcriptional regulatory family.</text>
</comment>
<evidence type="ECO:0000313" key="6">
    <source>
        <dbReference type="EMBL" id="QES89017.1"/>
    </source>
</evidence>
<dbReference type="EMBL" id="CP044016">
    <property type="protein sequence ID" value="QES89017.1"/>
    <property type="molecule type" value="Genomic_DNA"/>
</dbReference>
<dbReference type="GO" id="GO:0003677">
    <property type="term" value="F:DNA binding"/>
    <property type="evidence" value="ECO:0007669"/>
    <property type="project" value="UniProtKB-KW"/>
</dbReference>
<keyword evidence="2" id="KW-0805">Transcription regulation</keyword>
<dbReference type="InterPro" id="IPR000847">
    <property type="entry name" value="LysR_HTH_N"/>
</dbReference>
<organism evidence="6 7">
    <name type="scientific">Rhizosphaericola mali</name>
    <dbReference type="NCBI Taxonomy" id="2545455"/>
    <lineage>
        <taxon>Bacteria</taxon>
        <taxon>Pseudomonadati</taxon>
        <taxon>Bacteroidota</taxon>
        <taxon>Chitinophagia</taxon>
        <taxon>Chitinophagales</taxon>
        <taxon>Chitinophagaceae</taxon>
        <taxon>Rhizosphaericola</taxon>
    </lineage>
</organism>
<accession>A0A5P2G1G6</accession>
<evidence type="ECO:0000256" key="3">
    <source>
        <dbReference type="ARBA" id="ARBA00023125"/>
    </source>
</evidence>
<dbReference type="SUPFAM" id="SSF53850">
    <property type="entry name" value="Periplasmic binding protein-like II"/>
    <property type="match status" value="1"/>
</dbReference>
<dbReference type="PROSITE" id="PS50931">
    <property type="entry name" value="HTH_LYSR"/>
    <property type="match status" value="1"/>
</dbReference>
<dbReference type="SUPFAM" id="SSF46785">
    <property type="entry name" value="Winged helix' DNA-binding domain"/>
    <property type="match status" value="1"/>
</dbReference>
<evidence type="ECO:0000256" key="2">
    <source>
        <dbReference type="ARBA" id="ARBA00023015"/>
    </source>
</evidence>
<keyword evidence="7" id="KW-1185">Reference proteome</keyword>
<reference evidence="6 7" key="1">
    <citation type="submission" date="2019-09" db="EMBL/GenBank/DDBJ databases">
        <title>Complete genome sequence of Arachidicoccus sp. B3-10 isolated from apple orchard soil.</title>
        <authorList>
            <person name="Kim H.S."/>
            <person name="Han K.-I."/>
            <person name="Suh M.K."/>
            <person name="Lee K.C."/>
            <person name="Eom M.K."/>
            <person name="Kim J.-S."/>
            <person name="Kang S.W."/>
            <person name="Sin Y."/>
            <person name="Lee J.-S."/>
        </authorList>
    </citation>
    <scope>NUCLEOTIDE SEQUENCE [LARGE SCALE GENOMIC DNA]</scope>
    <source>
        <strain evidence="6 7">B3-10</strain>
    </source>
</reference>
<dbReference type="GO" id="GO:0005829">
    <property type="term" value="C:cytosol"/>
    <property type="evidence" value="ECO:0007669"/>
    <property type="project" value="TreeGrafter"/>
</dbReference>
<dbReference type="PRINTS" id="PR00039">
    <property type="entry name" value="HTHLYSR"/>
</dbReference>
<evidence type="ECO:0000259" key="5">
    <source>
        <dbReference type="PROSITE" id="PS50931"/>
    </source>
</evidence>
<dbReference type="FunFam" id="1.10.10.10:FF:000001">
    <property type="entry name" value="LysR family transcriptional regulator"/>
    <property type="match status" value="1"/>
</dbReference>
<dbReference type="KEGG" id="arac:E0W69_010230"/>
<evidence type="ECO:0000256" key="1">
    <source>
        <dbReference type="ARBA" id="ARBA00009437"/>
    </source>
</evidence>
<dbReference type="Proteomes" id="UP000292424">
    <property type="component" value="Chromosome"/>
</dbReference>
<dbReference type="Pfam" id="PF03466">
    <property type="entry name" value="LysR_substrate"/>
    <property type="match status" value="1"/>
</dbReference>
<dbReference type="InterPro" id="IPR036388">
    <property type="entry name" value="WH-like_DNA-bd_sf"/>
</dbReference>
<gene>
    <name evidence="6" type="ORF">E0W69_010230</name>
</gene>
<dbReference type="Gene3D" id="3.40.190.290">
    <property type="match status" value="1"/>
</dbReference>
<dbReference type="OrthoDB" id="9803735at2"/>
<dbReference type="InterPro" id="IPR050950">
    <property type="entry name" value="HTH-type_LysR_regulators"/>
</dbReference>
<feature type="domain" description="HTH lysR-type" evidence="5">
    <location>
        <begin position="1"/>
        <end position="58"/>
    </location>
</feature>
<dbReference type="RefSeq" id="WP_131329963.1">
    <property type="nucleotide sequence ID" value="NZ_CP044016.1"/>
</dbReference>
<dbReference type="CDD" id="cd05466">
    <property type="entry name" value="PBP2_LTTR_substrate"/>
    <property type="match status" value="1"/>
</dbReference>
<dbReference type="Gene3D" id="1.10.10.10">
    <property type="entry name" value="Winged helix-like DNA-binding domain superfamily/Winged helix DNA-binding domain"/>
    <property type="match status" value="1"/>
</dbReference>
<sequence length="291" mass="32664">MELHHLRYFLKVADTLHFTKAADELFITQPALSQQIKQLEEELGVPLFSRNGKKIKLTDAGNVFLNYAKTSVLEVEKGERAISNFVKEVQGNIHVGVMYSYFSPLLAILSNFCKKYPKVNVILEYGNNEDLQEKLLSSKLDVALTFEGLEIMDELEIKGSFNTQLQLAVNPKHELATKKVFAMSDLPNYLLALPVKGNIIRVVVDNYLKVNKINAQIHAEVNDLQLLLDIVEAGDFVTIVTNTASSKRKNIKLIPLKEQLQSPKGVVVVPKNGYLNKASNLFLEALLTQIQ</sequence>
<proteinExistence type="inferred from homology"/>
<dbReference type="Pfam" id="PF00126">
    <property type="entry name" value="HTH_1"/>
    <property type="match status" value="1"/>
</dbReference>
<keyword evidence="3" id="KW-0238">DNA-binding</keyword>
<name>A0A5P2G1G6_9BACT</name>